<dbReference type="SMART" id="SM00694">
    <property type="entry name" value="DysFC"/>
    <property type="match status" value="2"/>
</dbReference>
<dbReference type="SMART" id="SM00908">
    <property type="entry name" value="Gal-bind_lectin"/>
    <property type="match status" value="1"/>
</dbReference>
<organism evidence="6 7">
    <name type="scientific">Agrilus planipennis</name>
    <name type="common">Emerald ash borer</name>
    <name type="synonym">Agrilus marcopoli</name>
    <dbReference type="NCBI Taxonomy" id="224129"/>
    <lineage>
        <taxon>Eukaryota</taxon>
        <taxon>Metazoa</taxon>
        <taxon>Ecdysozoa</taxon>
        <taxon>Arthropoda</taxon>
        <taxon>Hexapoda</taxon>
        <taxon>Insecta</taxon>
        <taxon>Pterygota</taxon>
        <taxon>Neoptera</taxon>
        <taxon>Endopterygota</taxon>
        <taxon>Coleoptera</taxon>
        <taxon>Polyphaga</taxon>
        <taxon>Elateriformia</taxon>
        <taxon>Buprestoidea</taxon>
        <taxon>Buprestidae</taxon>
        <taxon>Agrilinae</taxon>
        <taxon>Agrilus</taxon>
    </lineage>
</organism>
<dbReference type="InterPro" id="IPR001079">
    <property type="entry name" value="Galectin_CRD"/>
</dbReference>
<dbReference type="PROSITE" id="PS51304">
    <property type="entry name" value="GALECTIN"/>
    <property type="match status" value="1"/>
</dbReference>
<evidence type="ECO:0000256" key="1">
    <source>
        <dbReference type="ARBA" id="ARBA00005966"/>
    </source>
</evidence>
<dbReference type="RefSeq" id="XP_018320501.1">
    <property type="nucleotide sequence ID" value="XM_018464999.2"/>
</dbReference>
<evidence type="ECO:0000256" key="4">
    <source>
        <dbReference type="SAM" id="MobiDB-lite"/>
    </source>
</evidence>
<reference evidence="7 8" key="1">
    <citation type="submission" date="2025-04" db="UniProtKB">
        <authorList>
            <consortium name="RefSeq"/>
        </authorList>
    </citation>
    <scope>IDENTIFICATION</scope>
    <source>
        <tissue evidence="7 8">Entire body</tissue>
    </source>
</reference>
<dbReference type="Pfam" id="PF19193">
    <property type="entry name" value="Tectonin"/>
    <property type="match status" value="2"/>
</dbReference>
<proteinExistence type="inferred from homology"/>
<dbReference type="AlphaFoldDB" id="A0A1W4WKD9"/>
<dbReference type="OrthoDB" id="72441at2759"/>
<evidence type="ECO:0000313" key="8">
    <source>
        <dbReference type="RefSeq" id="XP_018320501.1"/>
    </source>
</evidence>
<dbReference type="Pfam" id="PF00337">
    <property type="entry name" value="Gal-bind_lectin"/>
    <property type="match status" value="1"/>
</dbReference>
<dbReference type="PANTHER" id="PTHR23250">
    <property type="entry name" value="DYSFERLIN-RELATED"/>
    <property type="match status" value="1"/>
</dbReference>
<dbReference type="InterPro" id="IPR013320">
    <property type="entry name" value="ConA-like_dom_sf"/>
</dbReference>
<evidence type="ECO:0000256" key="2">
    <source>
        <dbReference type="ARBA" id="ARBA00022734"/>
    </source>
</evidence>
<dbReference type="PANTHER" id="PTHR23250:SF1">
    <property type="entry name" value="TECTONIN BETA-PROPELLER REPEAT-CONTAINING PROTEIN 1"/>
    <property type="match status" value="1"/>
</dbReference>
<evidence type="ECO:0000256" key="3">
    <source>
        <dbReference type="ARBA" id="ARBA00022737"/>
    </source>
</evidence>
<dbReference type="SUPFAM" id="SSF49899">
    <property type="entry name" value="Concanavalin A-like lectins/glucanases"/>
    <property type="match status" value="1"/>
</dbReference>
<dbReference type="InterPro" id="IPR010482">
    <property type="entry name" value="TECPR1-like_DysF"/>
</dbReference>
<dbReference type="SMART" id="SM00693">
    <property type="entry name" value="DysFN"/>
    <property type="match status" value="2"/>
</dbReference>
<dbReference type="SMART" id="SM00706">
    <property type="entry name" value="TECPR"/>
    <property type="match status" value="9"/>
</dbReference>
<dbReference type="Pfam" id="PF06462">
    <property type="entry name" value="Hyd_WA"/>
    <property type="match status" value="3"/>
</dbReference>
<evidence type="ECO:0000313" key="6">
    <source>
        <dbReference type="Proteomes" id="UP000192223"/>
    </source>
</evidence>
<dbReference type="GeneID" id="108733713"/>
<dbReference type="Pfam" id="PF06398">
    <property type="entry name" value="Pex24p"/>
    <property type="match status" value="2"/>
</dbReference>
<dbReference type="CDD" id="cd00070">
    <property type="entry name" value="GLECT"/>
    <property type="match status" value="1"/>
</dbReference>
<feature type="domain" description="Galectin" evidence="5">
    <location>
        <begin position="730"/>
        <end position="869"/>
    </location>
</feature>
<dbReference type="RefSeq" id="XP_018320500.1">
    <property type="nucleotide sequence ID" value="XM_018464998.2"/>
</dbReference>
<name>A0A1W4WKD9_AGRPL</name>
<sequence length="1264" mass="142307">MPSSLLFGINNEGRVHTLSTSSTLWRELPYAGQEFKKLSAVPHFLWALGGDHQVYVYVHGLDIPIKVREESYENERWIPIEGFSSRLLPTDRFHFSSEDGTADRSIDKIRLPSMAWQWEGDWKLELTLDGQPLDHDGWTYAVDFPAQYYQRKQWSSYVRRRLWVRSRRYSAMNSWCAIAPLHKDATAEPFIDISIGGQGVAGAEPGTMLVWAVTSHNRVMFRSCVSTKSPEGAKWLHVTTPPSCEVCQLSVGSTGLVWAVLLDGRALVRVGVTRDSLFGDAWVEIRSPTEGVRLSHISVGNCAVWAVSQEKQVWFRKGVKGEGAGTSEEHATGCGWVEMVGRMSMISVAANDQVWGVGASDRIIYFRMGVTSSDLTGKRWRALHAPLQVSRASSNASLSREKLNHSLTSLTNRPHSITETTADVTNSNWEEQSHSAPTAPMSLPVGDLTGKHFETTLKNPKAWSPVRSVGSVVGTEAHPESDQSVWQADSNSYSSFYFPEDEELCWAECEAAWTWVEAGACTVDAVQLPNWFVEAALLQQVDLDKPWRLKILSELKDRIPVDERFSQYEKCNDTTSWVHTGEAKVSIKSHGEFLDCIIQLEWMYSSGTVTVLNPDGATTLHQFSVNEITCIQNCSEPGNPRLIVHTPRILPEYIRFQFFNDTTLEEWQSHLTAACGQVKNISGPAHTNSLWAVTKLGDVFVTDSKEILEIQRQNERYIVEVDLGAKQEFIVHYLDTGLSPGSELEIYGCLTDDVDRFAINLDVHTSYKPKHKSYVDFKNCALHFNPRFSDGVIVRNSLIGGKWGEEERDGGLPFEPGQEFHVIFVVREDAFVVYVNDKQFCTYKHRLPPYFISSLGIWGQVQPFKLKIKSPVPLVSPIDFYWRQMCGHLKKVESCRAGVTWAIGFDRTAWVYTGGWGGGFYSTIDSHNVHPMTDSQDYKVYENQRWNPLTGYTSTGLPTDRHMWSDVTGKQKRTRDQVKLMSMHWQWVSEWLIDFHVPGGVDKDGWQYAIDFPATYHANKHFTDLVRRRRWYRKCAIATTGPWQELGHTKLLDVTLELVDDEPNEKIAVWALASGGQAMIRFGASKENPVGSMWEHVSSSQPLSSISCGPFKRVWVTGKNGCAYWRVGITLEKLDGTSWAVVDPPCGNQLKQIACGEAGVWAIDTLGKLYMRTEVSPTTPEGTHWYMIPVDPSLLGHAQNKLGDTALNETTFKYVSVGKREVWVTTSTGLLLRRHGVHSSNPLGSGWDQAISSNWQYVSVKGFN</sequence>
<dbReference type="GO" id="GO:0030246">
    <property type="term" value="F:carbohydrate binding"/>
    <property type="evidence" value="ECO:0007669"/>
    <property type="project" value="UniProtKB-KW"/>
</dbReference>
<dbReference type="SMART" id="SM00276">
    <property type="entry name" value="GLECT"/>
    <property type="match status" value="1"/>
</dbReference>
<dbReference type="GO" id="GO:0005737">
    <property type="term" value="C:cytoplasm"/>
    <property type="evidence" value="ECO:0007669"/>
    <property type="project" value="UniProtKB-ARBA"/>
</dbReference>
<accession>A0A1W4WKD9</accession>
<dbReference type="InterPro" id="IPR051513">
    <property type="entry name" value="Tectonin_beta-prop"/>
</dbReference>
<keyword evidence="3" id="KW-0677">Repeat</keyword>
<dbReference type="Gene3D" id="2.60.120.200">
    <property type="match status" value="1"/>
</dbReference>
<comment type="similarity">
    <text evidence="1">Belongs to the TECPR1 family.</text>
</comment>
<dbReference type="Proteomes" id="UP000192223">
    <property type="component" value="Unplaced"/>
</dbReference>
<protein>
    <submittedName>
        <fullName evidence="7 8">Tectonin beta-propeller repeat-containing protein</fullName>
    </submittedName>
</protein>
<feature type="region of interest" description="Disordered" evidence="4">
    <location>
        <begin position="423"/>
        <end position="444"/>
    </location>
</feature>
<dbReference type="KEGG" id="apln:108733713"/>
<dbReference type="InterPro" id="IPR006614">
    <property type="entry name" value="Peroxin/Ferlin"/>
</dbReference>
<evidence type="ECO:0000313" key="7">
    <source>
        <dbReference type="RefSeq" id="XP_018320500.1"/>
    </source>
</evidence>
<evidence type="ECO:0000259" key="5">
    <source>
        <dbReference type="PROSITE" id="PS51304"/>
    </source>
</evidence>
<keyword evidence="2" id="KW-0430">Lectin</keyword>
<feature type="compositionally biased region" description="Polar residues" evidence="4">
    <location>
        <begin position="423"/>
        <end position="436"/>
    </location>
</feature>
<dbReference type="STRING" id="224129.A0A1W4WKD9"/>
<keyword evidence="6" id="KW-1185">Reference proteome</keyword>
<dbReference type="InterPro" id="IPR006624">
    <property type="entry name" value="Beta-propeller_rpt_TECPR"/>
</dbReference>
<gene>
    <name evidence="7 8" type="primary">LOC108733713</name>
</gene>
<dbReference type="GO" id="GO:0098588">
    <property type="term" value="C:bounding membrane of organelle"/>
    <property type="evidence" value="ECO:0007669"/>
    <property type="project" value="UniProtKB-ARBA"/>
</dbReference>